<name>G9EIL9_9GAMM</name>
<gene>
    <name evidence="2" type="ORF">LDG_5024</name>
</gene>
<feature type="region of interest" description="Disordered" evidence="1">
    <location>
        <begin position="135"/>
        <end position="157"/>
    </location>
</feature>
<dbReference type="STRING" id="658187.LDG_5024"/>
<dbReference type="RefSeq" id="WP_006869016.1">
    <property type="nucleotide sequence ID" value="NZ_JH413793.1"/>
</dbReference>
<dbReference type="HOGENOM" id="CLU_1675677_0_0_6"/>
<evidence type="ECO:0000256" key="1">
    <source>
        <dbReference type="SAM" id="MobiDB-lite"/>
    </source>
</evidence>
<organism evidence="2 3">
    <name type="scientific">Legionella drancourtii LLAP12</name>
    <dbReference type="NCBI Taxonomy" id="658187"/>
    <lineage>
        <taxon>Bacteria</taxon>
        <taxon>Pseudomonadati</taxon>
        <taxon>Pseudomonadota</taxon>
        <taxon>Gammaproteobacteria</taxon>
        <taxon>Legionellales</taxon>
        <taxon>Legionellaceae</taxon>
        <taxon>Legionella</taxon>
    </lineage>
</organism>
<reference evidence="2 3" key="1">
    <citation type="journal article" date="2011" name="BMC Genomics">
        <title>Insight into cross-talk between intra-amoebal pathogens.</title>
        <authorList>
            <person name="Gimenez G."/>
            <person name="Bertelli C."/>
            <person name="Moliner C."/>
            <person name="Robert C."/>
            <person name="Raoult D."/>
            <person name="Fournier P.E."/>
            <person name="Greub G."/>
        </authorList>
    </citation>
    <scope>NUCLEOTIDE SEQUENCE [LARGE SCALE GENOMIC DNA]</scope>
    <source>
        <strain evidence="2 3">LLAP12</strain>
    </source>
</reference>
<evidence type="ECO:0000313" key="3">
    <source>
        <dbReference type="Proteomes" id="UP000002770"/>
    </source>
</evidence>
<dbReference type="Proteomes" id="UP000002770">
    <property type="component" value="Unassembled WGS sequence"/>
</dbReference>
<sequence>MHHSASSGAEGPVLEDEIKSQRDQFRETLHDFLETHSARMNGYGKQTKLIQYLNETKEATSLNELRLIASHVKHVVSEHRHTSGIRGFFNRNLKLSPKSESAFNKIELFKNIKAVDPDMSSRILNFKDRYHQTLDGGSKAVDEPDQDDTSKVGIRRK</sequence>
<keyword evidence="3" id="KW-1185">Reference proteome</keyword>
<protein>
    <submittedName>
        <fullName evidence="2">Uncharacterized protein</fullName>
    </submittedName>
</protein>
<dbReference type="AlphaFoldDB" id="G9EIL9"/>
<evidence type="ECO:0000313" key="2">
    <source>
        <dbReference type="EMBL" id="EHL32787.1"/>
    </source>
</evidence>
<dbReference type="InParanoid" id="G9EIL9"/>
<dbReference type="EMBL" id="JH413793">
    <property type="protein sequence ID" value="EHL32787.1"/>
    <property type="molecule type" value="Genomic_DNA"/>
</dbReference>
<accession>G9EIL9</accession>
<proteinExistence type="predicted"/>